<sequence length="314" mass="34634">MKLWRKKIMTLACATCLTVGMGAVACADTIDLGYGQYATTNNGVSATAIDVVSTNPNFRTKEQNKTINEANQEIQKKLSDGIKEVYQVEVPPFKGNFVDGYSFYQLSGDSTLGHHTAWLMTYSMNKDMINYSGDVSTQVISSVMADKKIDAVPNNKPYSKSDAEEFITQLSLVSLDRNALAPIMVQYNAGLQRNMIKNLNQTVIDEANVSPKERQVTEETIEVLKKIIPNLTVGATDISFKPYSSKFGTIAGLNMRGSLNYDGFMLPGSLNAYILPQNEGISIQVLATEDTSRDYWLGQLESMYSLKTLKGGHK</sequence>
<evidence type="ECO:0008006" key="4">
    <source>
        <dbReference type="Google" id="ProtNLM"/>
    </source>
</evidence>
<organism evidence="2 3">
    <name type="scientific">Veillonella tobetsuensis</name>
    <dbReference type="NCBI Taxonomy" id="1110546"/>
    <lineage>
        <taxon>Bacteria</taxon>
        <taxon>Bacillati</taxon>
        <taxon>Bacillota</taxon>
        <taxon>Negativicutes</taxon>
        <taxon>Veillonellales</taxon>
        <taxon>Veillonellaceae</taxon>
        <taxon>Veillonella</taxon>
    </lineage>
</organism>
<keyword evidence="3" id="KW-1185">Reference proteome</keyword>
<feature type="signal peptide" evidence="1">
    <location>
        <begin position="1"/>
        <end position="25"/>
    </location>
</feature>
<evidence type="ECO:0000313" key="3">
    <source>
        <dbReference type="Proteomes" id="UP000303581"/>
    </source>
</evidence>
<keyword evidence="1" id="KW-0732">Signal</keyword>
<name>A0A480B575_9FIRM</name>
<evidence type="ECO:0000313" key="2">
    <source>
        <dbReference type="EMBL" id="GCL68604.1"/>
    </source>
</evidence>
<dbReference type="AlphaFoldDB" id="A0A480B575"/>
<dbReference type="PROSITE" id="PS51257">
    <property type="entry name" value="PROKAR_LIPOPROTEIN"/>
    <property type="match status" value="1"/>
</dbReference>
<evidence type="ECO:0000256" key="1">
    <source>
        <dbReference type="SAM" id="SignalP"/>
    </source>
</evidence>
<dbReference type="RefSeq" id="WP_137661599.1">
    <property type="nucleotide sequence ID" value="NZ_BJCR01000006.1"/>
</dbReference>
<dbReference type="EMBL" id="BJCR01000006">
    <property type="protein sequence ID" value="GCL68604.1"/>
    <property type="molecule type" value="Genomic_DNA"/>
</dbReference>
<dbReference type="Proteomes" id="UP000303581">
    <property type="component" value="Unassembled WGS sequence"/>
</dbReference>
<proteinExistence type="predicted"/>
<reference evidence="2 3" key="1">
    <citation type="submission" date="2019-03" db="EMBL/GenBank/DDBJ databases">
        <title>Draft genome sequences of two Veillonella tobetsuensis clinical isolates from intraoperative bronchial fluids of elderly patients with pulmonary carcinoma.</title>
        <authorList>
            <person name="Akiyama T."/>
        </authorList>
    </citation>
    <scope>NUCLEOTIDE SEQUENCE [LARGE SCALE GENOMIC DNA]</scope>
    <source>
        <strain evidence="2 3">PAGU 1579</strain>
    </source>
</reference>
<protein>
    <recommendedName>
        <fullName evidence="4">Glutamyl-tRNA amidotransferase</fullName>
    </recommendedName>
</protein>
<feature type="chain" id="PRO_5038481772" description="Glutamyl-tRNA amidotransferase" evidence="1">
    <location>
        <begin position="26"/>
        <end position="314"/>
    </location>
</feature>
<comment type="caution">
    <text evidence="2">The sequence shown here is derived from an EMBL/GenBank/DDBJ whole genome shotgun (WGS) entry which is preliminary data.</text>
</comment>
<gene>
    <name evidence="2" type="ORF">PAGU1579_03730</name>
</gene>
<accession>A0A480B575</accession>